<dbReference type="EMBL" id="CAQQ02037821">
    <property type="status" value="NOT_ANNOTATED_CDS"/>
    <property type="molecule type" value="Genomic_DNA"/>
</dbReference>
<dbReference type="HOGENOM" id="CLU_2778784_0_0_1"/>
<dbReference type="EMBL" id="CAQQ02037820">
    <property type="status" value="NOT_ANNOTATED_CDS"/>
    <property type="molecule type" value="Genomic_DNA"/>
</dbReference>
<keyword evidence="3" id="KW-1185">Reference proteome</keyword>
<evidence type="ECO:0000313" key="3">
    <source>
        <dbReference type="Proteomes" id="UP000015102"/>
    </source>
</evidence>
<sequence>MGQEISSKKEVRKRISTKVVKTCKEYPPRSTSKHGLHLMEPQRTNSTMIRNRNQYQARSEVQTLISTTT</sequence>
<evidence type="ECO:0000313" key="2">
    <source>
        <dbReference type="EnsemblMetazoa" id="MESCA006039-PA"/>
    </source>
</evidence>
<dbReference type="AlphaFoldDB" id="T1GQX3"/>
<accession>T1GQX3</accession>
<proteinExistence type="predicted"/>
<reference evidence="2" key="2">
    <citation type="submission" date="2015-06" db="UniProtKB">
        <authorList>
            <consortium name="EnsemblMetazoa"/>
        </authorList>
    </citation>
    <scope>IDENTIFICATION</scope>
</reference>
<name>T1GQX3_MEGSC</name>
<protein>
    <submittedName>
        <fullName evidence="2">Uncharacterized protein</fullName>
    </submittedName>
</protein>
<dbReference type="Proteomes" id="UP000015102">
    <property type="component" value="Unassembled WGS sequence"/>
</dbReference>
<reference evidence="3" key="1">
    <citation type="submission" date="2013-02" db="EMBL/GenBank/DDBJ databases">
        <authorList>
            <person name="Hughes D."/>
        </authorList>
    </citation>
    <scope>NUCLEOTIDE SEQUENCE</scope>
    <source>
        <strain>Durham</strain>
        <strain evidence="3">NC isolate 2 -- Noor lab</strain>
    </source>
</reference>
<organism evidence="2 3">
    <name type="scientific">Megaselia scalaris</name>
    <name type="common">Humpbacked fly</name>
    <name type="synonym">Phora scalaris</name>
    <dbReference type="NCBI Taxonomy" id="36166"/>
    <lineage>
        <taxon>Eukaryota</taxon>
        <taxon>Metazoa</taxon>
        <taxon>Ecdysozoa</taxon>
        <taxon>Arthropoda</taxon>
        <taxon>Hexapoda</taxon>
        <taxon>Insecta</taxon>
        <taxon>Pterygota</taxon>
        <taxon>Neoptera</taxon>
        <taxon>Endopterygota</taxon>
        <taxon>Diptera</taxon>
        <taxon>Brachycera</taxon>
        <taxon>Muscomorpha</taxon>
        <taxon>Platypezoidea</taxon>
        <taxon>Phoridae</taxon>
        <taxon>Megaseliini</taxon>
        <taxon>Megaselia</taxon>
    </lineage>
</organism>
<feature type="region of interest" description="Disordered" evidence="1">
    <location>
        <begin position="24"/>
        <end position="46"/>
    </location>
</feature>
<evidence type="ECO:0000256" key="1">
    <source>
        <dbReference type="SAM" id="MobiDB-lite"/>
    </source>
</evidence>
<dbReference type="EnsemblMetazoa" id="MESCA006039-RA">
    <property type="protein sequence ID" value="MESCA006039-PA"/>
    <property type="gene ID" value="MESCA006039"/>
</dbReference>